<organism evidence="1">
    <name type="scientific">hydrocarbon metagenome</name>
    <dbReference type="NCBI Taxonomy" id="938273"/>
    <lineage>
        <taxon>unclassified sequences</taxon>
        <taxon>metagenomes</taxon>
        <taxon>ecological metagenomes</taxon>
    </lineage>
</organism>
<name>A0A0W8FGH8_9ZZZZ</name>
<evidence type="ECO:0000313" key="1">
    <source>
        <dbReference type="EMBL" id="KUG19997.1"/>
    </source>
</evidence>
<sequence>MQSQEFSSVAPAAPPGDYIRGFIYYFVYCVPDKMRGFAVRTLPRGAIRAAGILREVL</sequence>
<gene>
    <name evidence="1" type="ORF">ASZ90_010284</name>
</gene>
<accession>A0A0W8FGH8</accession>
<proteinExistence type="predicted"/>
<dbReference type="EMBL" id="LNQE01001237">
    <property type="protein sequence ID" value="KUG19997.1"/>
    <property type="molecule type" value="Genomic_DNA"/>
</dbReference>
<comment type="caution">
    <text evidence="1">The sequence shown here is derived from an EMBL/GenBank/DDBJ whole genome shotgun (WGS) entry which is preliminary data.</text>
</comment>
<protein>
    <submittedName>
        <fullName evidence="1">Uncharacterized protein</fullName>
    </submittedName>
</protein>
<dbReference type="AlphaFoldDB" id="A0A0W8FGH8"/>
<reference evidence="1" key="1">
    <citation type="journal article" date="2015" name="Proc. Natl. Acad. Sci. U.S.A.">
        <title>Networks of energetic and metabolic interactions define dynamics in microbial communities.</title>
        <authorList>
            <person name="Embree M."/>
            <person name="Liu J.K."/>
            <person name="Al-Bassam M.M."/>
            <person name="Zengler K."/>
        </authorList>
    </citation>
    <scope>NUCLEOTIDE SEQUENCE</scope>
</reference>